<keyword evidence="3" id="KW-1185">Reference proteome</keyword>
<feature type="compositionally biased region" description="Basic and acidic residues" evidence="1">
    <location>
        <begin position="1"/>
        <end position="12"/>
    </location>
</feature>
<organism evidence="2 3">
    <name type="scientific">Methylocystis iwaonis</name>
    <dbReference type="NCBI Taxonomy" id="2885079"/>
    <lineage>
        <taxon>Bacteria</taxon>
        <taxon>Pseudomonadati</taxon>
        <taxon>Pseudomonadota</taxon>
        <taxon>Alphaproteobacteria</taxon>
        <taxon>Hyphomicrobiales</taxon>
        <taxon>Methylocystaceae</taxon>
        <taxon>Methylocystis</taxon>
    </lineage>
</organism>
<feature type="compositionally biased region" description="Basic and acidic residues" evidence="1">
    <location>
        <begin position="27"/>
        <end position="52"/>
    </location>
</feature>
<name>A0ABN6VK72_9HYPH</name>
<gene>
    <name evidence="2" type="ORF">SS37A_29400</name>
</gene>
<reference evidence="2 3" key="1">
    <citation type="journal article" date="2023" name="Int. J. Syst. Evol. Microbiol.">
        <title>Methylocystis iwaonis sp. nov., a type II methane-oxidizing bacterium from surface soil of a rice paddy field in Japan, and emended description of the genus Methylocystis (ex Whittenbury et al. 1970) Bowman et al. 1993.</title>
        <authorList>
            <person name="Kaise H."/>
            <person name="Sawadogo J.B."/>
            <person name="Alam M.S."/>
            <person name="Ueno C."/>
            <person name="Dianou D."/>
            <person name="Shinjo R."/>
            <person name="Asakawa S."/>
        </authorList>
    </citation>
    <scope>NUCLEOTIDE SEQUENCE [LARGE SCALE GENOMIC DNA]</scope>
    <source>
        <strain evidence="2 3">SS37A-Re</strain>
    </source>
</reference>
<dbReference type="EMBL" id="AP027142">
    <property type="protein sequence ID" value="BDV35411.1"/>
    <property type="molecule type" value="Genomic_DNA"/>
</dbReference>
<evidence type="ECO:0000313" key="2">
    <source>
        <dbReference type="EMBL" id="BDV35411.1"/>
    </source>
</evidence>
<proteinExistence type="predicted"/>
<evidence type="ECO:0008006" key="4">
    <source>
        <dbReference type="Google" id="ProtNLM"/>
    </source>
</evidence>
<dbReference type="Proteomes" id="UP001317629">
    <property type="component" value="Chromosome"/>
</dbReference>
<protein>
    <recommendedName>
        <fullName evidence="4">Em GEA1 (EM1)</fullName>
    </recommendedName>
</protein>
<feature type="region of interest" description="Disordered" evidence="1">
    <location>
        <begin position="1"/>
        <end position="65"/>
    </location>
</feature>
<accession>A0ABN6VK72</accession>
<evidence type="ECO:0000256" key="1">
    <source>
        <dbReference type="SAM" id="MobiDB-lite"/>
    </source>
</evidence>
<sequence length="65" mass="6977">MAQRQSGREPGKAGKGKMTVQEAGHLGGEKGGHKGGQRVKELIEEGKEKEQEQSTGKGAQPKQRH</sequence>
<dbReference type="RefSeq" id="WP_281928850.1">
    <property type="nucleotide sequence ID" value="NZ_AP027142.1"/>
</dbReference>
<evidence type="ECO:0000313" key="3">
    <source>
        <dbReference type="Proteomes" id="UP001317629"/>
    </source>
</evidence>